<dbReference type="EMBL" id="MBUA01000012">
    <property type="protein sequence ID" value="MBC6491147.1"/>
    <property type="molecule type" value="Genomic_DNA"/>
</dbReference>
<protein>
    <recommendedName>
        <fullName evidence="4">Glutathione peroxidase</fullName>
    </recommendedName>
</protein>
<evidence type="ECO:0000256" key="3">
    <source>
        <dbReference type="ARBA" id="ARBA00023002"/>
    </source>
</evidence>
<feature type="domain" description="Thioredoxin" evidence="5">
    <location>
        <begin position="1"/>
        <end position="181"/>
    </location>
</feature>
<dbReference type="PANTHER" id="PTHR11592">
    <property type="entry name" value="GLUTATHIONE PEROXIDASE"/>
    <property type="match status" value="1"/>
</dbReference>
<dbReference type="Proteomes" id="UP000765802">
    <property type="component" value="Unassembled WGS sequence"/>
</dbReference>
<keyword evidence="2 4" id="KW-0575">Peroxidase</keyword>
<evidence type="ECO:0000256" key="1">
    <source>
        <dbReference type="ARBA" id="ARBA00006926"/>
    </source>
</evidence>
<dbReference type="InterPro" id="IPR036249">
    <property type="entry name" value="Thioredoxin-like_sf"/>
</dbReference>
<dbReference type="PRINTS" id="PR01011">
    <property type="entry name" value="GLUTPROXDASE"/>
</dbReference>
<dbReference type="Pfam" id="PF00255">
    <property type="entry name" value="GSHPx"/>
    <property type="match status" value="1"/>
</dbReference>
<dbReference type="InterPro" id="IPR000889">
    <property type="entry name" value="Glutathione_peroxidase"/>
</dbReference>
<dbReference type="PIRSF" id="PIRSF000303">
    <property type="entry name" value="Glutathion_perox"/>
    <property type="match status" value="1"/>
</dbReference>
<accession>A0ABR7M866</accession>
<dbReference type="PROSITE" id="PS51355">
    <property type="entry name" value="GLUTATHIONE_PEROXID_3"/>
    <property type="match status" value="1"/>
</dbReference>
<dbReference type="SUPFAM" id="SSF52833">
    <property type="entry name" value="Thioredoxin-like"/>
    <property type="match status" value="1"/>
</dbReference>
<dbReference type="Gene3D" id="3.40.30.10">
    <property type="entry name" value="Glutaredoxin"/>
    <property type="match status" value="1"/>
</dbReference>
<dbReference type="GO" id="GO:0004601">
    <property type="term" value="F:peroxidase activity"/>
    <property type="evidence" value="ECO:0007669"/>
    <property type="project" value="UniProtKB-KW"/>
</dbReference>
<evidence type="ECO:0000256" key="2">
    <source>
        <dbReference type="ARBA" id="ARBA00022559"/>
    </source>
</evidence>
<dbReference type="CDD" id="cd00340">
    <property type="entry name" value="GSH_Peroxidase"/>
    <property type="match status" value="1"/>
</dbReference>
<sequence length="181" mass="20286">MKAGRWFGAKASRQENLSGKLPAKSLYDLKVVLNNNSMLDLQSLKGKKILLVNTASDCGYTAQYETLQQLYERYSPKLVVIGFPANDFKEQEKGSDEEIAEFCKVNFGVSFPLAKKSKVVKGDGQDPVFKWLSDASLNGWCNQQPEWNFSKYLVDENGVLTNYFAPGISPMDEKVIEAVLK</sequence>
<evidence type="ECO:0000256" key="4">
    <source>
        <dbReference type="RuleBase" id="RU000499"/>
    </source>
</evidence>
<comment type="caution">
    <text evidence="6">The sequence shown here is derived from an EMBL/GenBank/DDBJ whole genome shotgun (WGS) entry which is preliminary data.</text>
</comment>
<name>A0ABR7M866_9BACT</name>
<dbReference type="InterPro" id="IPR013766">
    <property type="entry name" value="Thioredoxin_domain"/>
</dbReference>
<dbReference type="PANTHER" id="PTHR11592:SF78">
    <property type="entry name" value="GLUTATHIONE PEROXIDASE"/>
    <property type="match status" value="1"/>
</dbReference>
<proteinExistence type="inferred from homology"/>
<evidence type="ECO:0000313" key="6">
    <source>
        <dbReference type="EMBL" id="MBC6491147.1"/>
    </source>
</evidence>
<organism evidence="6 7">
    <name type="scientific">Flavihumibacter stibioxidans</name>
    <dbReference type="NCBI Taxonomy" id="1834163"/>
    <lineage>
        <taxon>Bacteria</taxon>
        <taxon>Pseudomonadati</taxon>
        <taxon>Bacteroidota</taxon>
        <taxon>Chitinophagia</taxon>
        <taxon>Chitinophagales</taxon>
        <taxon>Chitinophagaceae</taxon>
        <taxon>Flavihumibacter</taxon>
    </lineage>
</organism>
<dbReference type="PROSITE" id="PS00460">
    <property type="entry name" value="GLUTATHIONE_PEROXID_1"/>
    <property type="match status" value="1"/>
</dbReference>
<evidence type="ECO:0000259" key="5">
    <source>
        <dbReference type="PROSITE" id="PS51352"/>
    </source>
</evidence>
<keyword evidence="3 4" id="KW-0560">Oxidoreductase</keyword>
<gene>
    <name evidence="6" type="ORF">BC349_08900</name>
</gene>
<reference evidence="6 7" key="1">
    <citation type="submission" date="2016-07" db="EMBL/GenBank/DDBJ databases">
        <title>Genome analysis of Flavihumibacter stibioxidans YS-17.</title>
        <authorList>
            <person name="Shi K."/>
            <person name="Han Y."/>
            <person name="Wang G."/>
        </authorList>
    </citation>
    <scope>NUCLEOTIDE SEQUENCE [LARGE SCALE GENOMIC DNA]</scope>
    <source>
        <strain evidence="6 7">YS-17</strain>
    </source>
</reference>
<dbReference type="InterPro" id="IPR029759">
    <property type="entry name" value="GPX_AS"/>
</dbReference>
<evidence type="ECO:0000313" key="7">
    <source>
        <dbReference type="Proteomes" id="UP000765802"/>
    </source>
</evidence>
<comment type="similarity">
    <text evidence="1 4">Belongs to the glutathione peroxidase family.</text>
</comment>
<keyword evidence="7" id="KW-1185">Reference proteome</keyword>
<dbReference type="PROSITE" id="PS51352">
    <property type="entry name" value="THIOREDOXIN_2"/>
    <property type="match status" value="1"/>
</dbReference>